<dbReference type="EMBL" id="CAKXAJ010025655">
    <property type="protein sequence ID" value="CAH2242517.1"/>
    <property type="molecule type" value="Genomic_DNA"/>
</dbReference>
<proteinExistence type="predicted"/>
<feature type="non-terminal residue" evidence="2">
    <location>
        <position position="1"/>
    </location>
</feature>
<comment type="caution">
    <text evidence="2">The sequence shown here is derived from an EMBL/GenBank/DDBJ whole genome shotgun (WGS) entry which is preliminary data.</text>
</comment>
<sequence>STLTPPLIVFQRRLSDPSANITTFVRGGWRARERDSDKSRSENEGLDSLSDGFAEVEAGDLRDGGCSLNNHDSLALSVASGVHVAYA</sequence>
<protein>
    <submittedName>
        <fullName evidence="2">Jg80 protein</fullName>
    </submittedName>
</protein>
<accession>A0A8S4RW15</accession>
<gene>
    <name evidence="2" type="primary">jg80</name>
    <name evidence="2" type="ORF">PAEG_LOCUS18790</name>
</gene>
<dbReference type="AlphaFoldDB" id="A0A8S4RW15"/>
<organism evidence="2 3">
    <name type="scientific">Pararge aegeria aegeria</name>
    <dbReference type="NCBI Taxonomy" id="348720"/>
    <lineage>
        <taxon>Eukaryota</taxon>
        <taxon>Metazoa</taxon>
        <taxon>Ecdysozoa</taxon>
        <taxon>Arthropoda</taxon>
        <taxon>Hexapoda</taxon>
        <taxon>Insecta</taxon>
        <taxon>Pterygota</taxon>
        <taxon>Neoptera</taxon>
        <taxon>Endopterygota</taxon>
        <taxon>Lepidoptera</taxon>
        <taxon>Glossata</taxon>
        <taxon>Ditrysia</taxon>
        <taxon>Papilionoidea</taxon>
        <taxon>Nymphalidae</taxon>
        <taxon>Satyrinae</taxon>
        <taxon>Satyrini</taxon>
        <taxon>Parargina</taxon>
        <taxon>Pararge</taxon>
    </lineage>
</organism>
<evidence type="ECO:0000313" key="3">
    <source>
        <dbReference type="Proteomes" id="UP000838756"/>
    </source>
</evidence>
<reference evidence="2" key="1">
    <citation type="submission" date="2022-03" db="EMBL/GenBank/DDBJ databases">
        <authorList>
            <person name="Lindestad O."/>
        </authorList>
    </citation>
    <scope>NUCLEOTIDE SEQUENCE</scope>
</reference>
<dbReference type="OrthoDB" id="1906921at2759"/>
<keyword evidence="3" id="KW-1185">Reference proteome</keyword>
<name>A0A8S4RW15_9NEOP</name>
<evidence type="ECO:0000256" key="1">
    <source>
        <dbReference type="SAM" id="MobiDB-lite"/>
    </source>
</evidence>
<dbReference type="Proteomes" id="UP000838756">
    <property type="component" value="Unassembled WGS sequence"/>
</dbReference>
<feature type="compositionally biased region" description="Basic and acidic residues" evidence="1">
    <location>
        <begin position="30"/>
        <end position="43"/>
    </location>
</feature>
<feature type="region of interest" description="Disordered" evidence="1">
    <location>
        <begin position="30"/>
        <end position="50"/>
    </location>
</feature>
<evidence type="ECO:0000313" key="2">
    <source>
        <dbReference type="EMBL" id="CAH2242517.1"/>
    </source>
</evidence>